<evidence type="ECO:0000256" key="1">
    <source>
        <dbReference type="ARBA" id="ARBA00022723"/>
    </source>
</evidence>
<feature type="region of interest" description="Disordered" evidence="5">
    <location>
        <begin position="393"/>
        <end position="541"/>
    </location>
</feature>
<feature type="compositionally biased region" description="Basic and acidic residues" evidence="5">
    <location>
        <begin position="401"/>
        <end position="414"/>
    </location>
</feature>
<dbReference type="CDD" id="cd06257">
    <property type="entry name" value="DnaJ"/>
    <property type="match status" value="1"/>
</dbReference>
<dbReference type="InterPro" id="IPR001623">
    <property type="entry name" value="DnaJ_domain"/>
</dbReference>
<dbReference type="InterPro" id="IPR051964">
    <property type="entry name" value="Chaperone_stress_response"/>
</dbReference>
<keyword evidence="1" id="KW-0479">Metal-binding</keyword>
<dbReference type="GO" id="GO:0001522">
    <property type="term" value="P:pseudouridine synthesis"/>
    <property type="evidence" value="ECO:0007669"/>
    <property type="project" value="InterPro"/>
</dbReference>
<dbReference type="Pfam" id="PF12171">
    <property type="entry name" value="zf-C2H2_jaz"/>
    <property type="match status" value="1"/>
</dbReference>
<dbReference type="AlphaFoldDB" id="A0A183CMH4"/>
<dbReference type="PROSITE" id="PS00028">
    <property type="entry name" value="ZINC_FINGER_C2H2_1"/>
    <property type="match status" value="2"/>
</dbReference>
<dbReference type="SMART" id="SM00355">
    <property type="entry name" value="ZnF_C2H2"/>
    <property type="match status" value="2"/>
</dbReference>
<reference evidence="8" key="1">
    <citation type="submission" date="2013-12" db="EMBL/GenBank/DDBJ databases">
        <authorList>
            <person name="Aslett M."/>
        </authorList>
    </citation>
    <scope>NUCLEOTIDE SEQUENCE [LARGE SCALE GENOMIC DNA]</scope>
    <source>
        <strain evidence="8">Lindley</strain>
    </source>
</reference>
<reference evidence="9" key="3">
    <citation type="submission" date="2016-06" db="UniProtKB">
        <authorList>
            <consortium name="WormBaseParasite"/>
        </authorList>
    </citation>
    <scope>IDENTIFICATION</scope>
</reference>
<reference evidence="8" key="2">
    <citation type="submission" date="2014-05" db="EMBL/GenBank/DDBJ databases">
        <title>The genome and life-stage specific transcriptomes of Globodera pallida elucidate key aspects of plant parasitism by a cyst nematode.</title>
        <authorList>
            <person name="Cotton J.A."/>
            <person name="Lilley C.J."/>
            <person name="Jones L.M."/>
            <person name="Kikuchi T."/>
            <person name="Reid A.J."/>
            <person name="Thorpe P."/>
            <person name="Tsai I.J."/>
            <person name="Beasley H."/>
            <person name="Blok V."/>
            <person name="Cock P.J.A."/>
            <person name="Van den Akker S.E."/>
            <person name="Holroyd N."/>
            <person name="Hunt M."/>
            <person name="Mantelin S."/>
            <person name="Naghra H."/>
            <person name="Pain A."/>
            <person name="Palomares-Rius J.E."/>
            <person name="Zarowiecki M."/>
            <person name="Berriman M."/>
            <person name="Jones J.T."/>
            <person name="Urwin P.E."/>
        </authorList>
    </citation>
    <scope>NUCLEOTIDE SEQUENCE [LARGE SCALE GENOMIC DNA]</scope>
    <source>
        <strain evidence="8">Lindley</strain>
    </source>
</reference>
<dbReference type="Pfam" id="PF00226">
    <property type="entry name" value="DnaJ"/>
    <property type="match status" value="1"/>
</dbReference>
<sequence>MGIWDKFYEHAKSFFADDGEGGTQPRSRCHYDLLEVSREATEEEIKRSFKRLALRWHPDKNPERAEECTAYFVLIQQAYEVLIDPQERAFYDRHRENIIYQRQTEDGLIVDERRDTGINLEPFMSTSCFCGSAFGRFASSSNSGATDGEEDKFFAVYRDLFHKLAAEEYAYIEDPEERNFPVFGKATSDYDTVAAPFYAFWLDFSTQRSFAWLDKWDLRQAPDRPTARVMEKENRKMREQGRKQRSEQVRKVVEFVRKNDARVQLAKERQRERNARIHQIVEEQRLQTIRRNLEKMPTFERDEEAHQRHLAHLEDIEQALDAEFGTIDAAELSGQHSGEEGEADDENAGKFRCIVCEKNFNSKNVLVNHQRSKKHRQMVELLRVHMREEDQQLLLVDDEAAEKNGGEGGRKQQEEQETDDNEGSGGGGQQQQRRRGKRQRKRRAAKRAEDKTEAQEEGAEEKSKEETTRDDEDEGMVEGAERTAEEKEESGEKENKLKGGVAAATATTKKGEENKATRQKKGAGNGEQEQQSQPKGPMACECTTCGAEFESKTKLHAHLRDSGHATLRTMATKKPAESTADAASACEQTPKLEHTATKRTRPAEIESDAEQKEGKRGSIVGRNNNKKGKRAKRLPNWLENGGGGQQQAEMSSLFRPPKNLKLTVKNGVRSLQPYWGILCGYTKRRWVGKTVGEVYATEFSTLLHPLYAKAACRKGRIFINNRAILSPEHRLRDNEFFMHINHRHENEIPDLPIQILAETDDLLVLNKPAGLPVHPCERLACLYRLDRTTTGVLMFAKNEQFDSEFKKNMRNRKLVKEYVCKVEGKFPENDLRSPDWSALPQHGHSKFSLLRYLPAENASLVNCIIETGRTHQIRIHLQFLGHPIIGDQLYNDNIWGPEKGKGANYGERTLEQLAADVSKAHSKGRWVLEEDPDYEQRLRQTGEDEFCEVEEFDLTNFEASLQKMPSWDPLCWHCSVLSKRELQKSDWLMALHCRRYSGEGWAYEAPLPDWALLHDELVEKEQNEQQKQQRANTASDGEENGAVMASNG</sequence>
<dbReference type="Pfam" id="PF21884">
    <property type="entry name" value="ZUO1-like_ZHD"/>
    <property type="match status" value="1"/>
</dbReference>
<dbReference type="PANTHER" id="PTHR44029">
    <property type="entry name" value="DNAJ HOMOLOG SUBFAMILY C MEMBER 21"/>
    <property type="match status" value="1"/>
</dbReference>
<dbReference type="PROSITE" id="PS50157">
    <property type="entry name" value="ZINC_FINGER_C2H2_2"/>
    <property type="match status" value="2"/>
</dbReference>
<dbReference type="InterPro" id="IPR020103">
    <property type="entry name" value="PsdUridine_synth_cat_dom_sf"/>
</dbReference>
<dbReference type="InterPro" id="IPR036869">
    <property type="entry name" value="J_dom_sf"/>
</dbReference>
<evidence type="ECO:0000256" key="3">
    <source>
        <dbReference type="ARBA" id="ARBA00022833"/>
    </source>
</evidence>
<feature type="region of interest" description="Disordered" evidence="5">
    <location>
        <begin position="1021"/>
        <end position="1048"/>
    </location>
</feature>
<evidence type="ECO:0000313" key="8">
    <source>
        <dbReference type="Proteomes" id="UP000050741"/>
    </source>
</evidence>
<dbReference type="InterPro" id="IPR013087">
    <property type="entry name" value="Znf_C2H2_type"/>
</dbReference>
<keyword evidence="2 4" id="KW-0863">Zinc-finger</keyword>
<dbReference type="Gene3D" id="3.30.160.60">
    <property type="entry name" value="Classic Zinc Finger"/>
    <property type="match status" value="1"/>
</dbReference>
<keyword evidence="3" id="KW-0862">Zinc</keyword>
<dbReference type="SMART" id="SM00271">
    <property type="entry name" value="DnaJ"/>
    <property type="match status" value="1"/>
</dbReference>
<feature type="compositionally biased region" description="Basic residues" evidence="5">
    <location>
        <begin position="624"/>
        <end position="633"/>
    </location>
</feature>
<evidence type="ECO:0000313" key="9">
    <source>
        <dbReference type="WBParaSite" id="GPLIN_001408000"/>
    </source>
</evidence>
<dbReference type="PRINTS" id="PR00625">
    <property type="entry name" value="JDOMAIN"/>
</dbReference>
<feature type="compositionally biased region" description="Basic and acidic residues" evidence="5">
    <location>
        <begin position="446"/>
        <end position="467"/>
    </location>
</feature>
<dbReference type="SUPFAM" id="SSF57667">
    <property type="entry name" value="beta-beta-alpha zinc fingers"/>
    <property type="match status" value="1"/>
</dbReference>
<evidence type="ECO:0000256" key="4">
    <source>
        <dbReference type="PROSITE-ProRule" id="PRU00042"/>
    </source>
</evidence>
<feature type="domain" description="J" evidence="6">
    <location>
        <begin position="29"/>
        <end position="95"/>
    </location>
</feature>
<feature type="compositionally biased region" description="Basic and acidic residues" evidence="5">
    <location>
        <begin position="479"/>
        <end position="497"/>
    </location>
</feature>
<feature type="domain" description="C2H2-type" evidence="7">
    <location>
        <begin position="540"/>
        <end position="569"/>
    </location>
</feature>
<dbReference type="WBParaSite" id="GPLIN_001408000">
    <property type="protein sequence ID" value="GPLIN_001408000"/>
    <property type="gene ID" value="GPLIN_001408000"/>
</dbReference>
<accession>A0A183CMH4</accession>
<dbReference type="Gene3D" id="1.10.287.110">
    <property type="entry name" value="DnaJ domain"/>
    <property type="match status" value="1"/>
</dbReference>
<dbReference type="PROSITE" id="PS01129">
    <property type="entry name" value="PSI_RLU"/>
    <property type="match status" value="1"/>
</dbReference>
<protein>
    <submittedName>
        <fullName evidence="9">DnaJ domain-containing protein</fullName>
    </submittedName>
</protein>
<feature type="region of interest" description="Disordered" evidence="5">
    <location>
        <begin position="570"/>
        <end position="649"/>
    </location>
</feature>
<dbReference type="GO" id="GO:0003723">
    <property type="term" value="F:RNA binding"/>
    <property type="evidence" value="ECO:0007669"/>
    <property type="project" value="InterPro"/>
</dbReference>
<feature type="compositionally biased region" description="Low complexity" evidence="5">
    <location>
        <begin position="498"/>
        <end position="508"/>
    </location>
</feature>
<keyword evidence="8" id="KW-1185">Reference proteome</keyword>
<dbReference type="Proteomes" id="UP000050741">
    <property type="component" value="Unassembled WGS sequence"/>
</dbReference>
<dbReference type="GO" id="GO:0005737">
    <property type="term" value="C:cytoplasm"/>
    <property type="evidence" value="ECO:0007669"/>
    <property type="project" value="TreeGrafter"/>
</dbReference>
<dbReference type="PROSITE" id="PS50076">
    <property type="entry name" value="DNAJ_2"/>
    <property type="match status" value="1"/>
</dbReference>
<dbReference type="InterPro" id="IPR022755">
    <property type="entry name" value="Znf_C2H2_jaz"/>
</dbReference>
<dbReference type="SUPFAM" id="SSF55120">
    <property type="entry name" value="Pseudouridine synthase"/>
    <property type="match status" value="1"/>
</dbReference>
<dbReference type="SUPFAM" id="SSF46565">
    <property type="entry name" value="Chaperone J-domain"/>
    <property type="match status" value="1"/>
</dbReference>
<dbReference type="Pfam" id="PF00849">
    <property type="entry name" value="PseudoU_synth_2"/>
    <property type="match status" value="1"/>
</dbReference>
<feature type="domain" description="C2H2-type" evidence="7">
    <location>
        <begin position="351"/>
        <end position="375"/>
    </location>
</feature>
<feature type="compositionally biased region" description="Basic residues" evidence="5">
    <location>
        <begin position="432"/>
        <end position="445"/>
    </location>
</feature>
<dbReference type="InterPro" id="IPR006224">
    <property type="entry name" value="PsdUridine_synth_RluA-like_CS"/>
</dbReference>
<dbReference type="PROSITE" id="PS00636">
    <property type="entry name" value="DNAJ_1"/>
    <property type="match status" value="1"/>
</dbReference>
<proteinExistence type="predicted"/>
<dbReference type="InterPro" id="IPR036236">
    <property type="entry name" value="Znf_C2H2_sf"/>
</dbReference>
<evidence type="ECO:0000259" key="6">
    <source>
        <dbReference type="PROSITE" id="PS50076"/>
    </source>
</evidence>
<dbReference type="PANTHER" id="PTHR44029:SF1">
    <property type="entry name" value="DNAJ HOMOLOG SUBFAMILY C MEMBER 21"/>
    <property type="match status" value="1"/>
</dbReference>
<evidence type="ECO:0000256" key="5">
    <source>
        <dbReference type="SAM" id="MobiDB-lite"/>
    </source>
</evidence>
<feature type="compositionally biased region" description="Basic and acidic residues" evidence="5">
    <location>
        <begin position="590"/>
        <end position="616"/>
    </location>
</feature>
<evidence type="ECO:0000256" key="2">
    <source>
        <dbReference type="ARBA" id="ARBA00022771"/>
    </source>
</evidence>
<dbReference type="InterPro" id="IPR018253">
    <property type="entry name" value="DnaJ_domain_CS"/>
</dbReference>
<evidence type="ECO:0000259" key="7">
    <source>
        <dbReference type="PROSITE" id="PS50157"/>
    </source>
</evidence>
<dbReference type="GO" id="GO:0009982">
    <property type="term" value="F:pseudouridine synthase activity"/>
    <property type="evidence" value="ECO:0007669"/>
    <property type="project" value="InterPro"/>
</dbReference>
<dbReference type="InterPro" id="IPR006145">
    <property type="entry name" value="PsdUridine_synth_RsuA/RluA"/>
</dbReference>
<dbReference type="GO" id="GO:0008270">
    <property type="term" value="F:zinc ion binding"/>
    <property type="evidence" value="ECO:0007669"/>
    <property type="project" value="UniProtKB-KW"/>
</dbReference>
<dbReference type="InterPro" id="IPR054076">
    <property type="entry name" value="ZUO1-like_ZHD"/>
</dbReference>
<organism evidence="8 9">
    <name type="scientific">Globodera pallida</name>
    <name type="common">Potato cyst nematode worm</name>
    <name type="synonym">Heterodera pallida</name>
    <dbReference type="NCBI Taxonomy" id="36090"/>
    <lineage>
        <taxon>Eukaryota</taxon>
        <taxon>Metazoa</taxon>
        <taxon>Ecdysozoa</taxon>
        <taxon>Nematoda</taxon>
        <taxon>Chromadorea</taxon>
        <taxon>Rhabditida</taxon>
        <taxon>Tylenchina</taxon>
        <taxon>Tylenchomorpha</taxon>
        <taxon>Tylenchoidea</taxon>
        <taxon>Heteroderidae</taxon>
        <taxon>Heteroderinae</taxon>
        <taxon>Globodera</taxon>
    </lineage>
</organism>
<dbReference type="Gene3D" id="3.30.2350.10">
    <property type="entry name" value="Pseudouridine synthase"/>
    <property type="match status" value="1"/>
</dbReference>
<name>A0A183CMH4_GLOPA</name>